<evidence type="ECO:0000256" key="3">
    <source>
        <dbReference type="ARBA" id="ARBA00008731"/>
    </source>
</evidence>
<dbReference type="Gene3D" id="1.20.1510.10">
    <property type="entry name" value="Cation efflux protein transmembrane domain"/>
    <property type="match status" value="1"/>
</dbReference>
<organism evidence="14 15">
    <name type="scientific">Nematostella vectensis</name>
    <name type="common">Starlet sea anemone</name>
    <dbReference type="NCBI Taxonomy" id="45351"/>
    <lineage>
        <taxon>Eukaryota</taxon>
        <taxon>Metazoa</taxon>
        <taxon>Cnidaria</taxon>
        <taxon>Anthozoa</taxon>
        <taxon>Hexacorallia</taxon>
        <taxon>Actiniaria</taxon>
        <taxon>Edwardsiidae</taxon>
        <taxon>Nematostella</taxon>
    </lineage>
</organism>
<dbReference type="KEGG" id="nve:5508962"/>
<evidence type="ECO:0000256" key="9">
    <source>
        <dbReference type="ARBA" id="ARBA00023136"/>
    </source>
</evidence>
<feature type="transmembrane region" description="Helical" evidence="12">
    <location>
        <begin position="212"/>
        <end position="232"/>
    </location>
</feature>
<accession>A7SFR6</accession>
<dbReference type="eggNOG" id="ENOG502QW7B">
    <property type="taxonomic scope" value="Eukaryota"/>
</dbReference>
<dbReference type="PhylomeDB" id="A7SFR6"/>
<dbReference type="InParanoid" id="A7SFR6"/>
<dbReference type="OrthoDB" id="5970311at2759"/>
<dbReference type="SUPFAM" id="SSF161111">
    <property type="entry name" value="Cation efflux protein transmembrane domain-like"/>
    <property type="match status" value="1"/>
</dbReference>
<dbReference type="PANTHER" id="PTHR31937">
    <property type="entry name" value="TRANSMEMBRANE PROTEIN 163"/>
    <property type="match status" value="1"/>
</dbReference>
<reference evidence="14 15" key="1">
    <citation type="journal article" date="2007" name="Science">
        <title>Sea anemone genome reveals ancestral eumetazoan gene repertoire and genomic organization.</title>
        <authorList>
            <person name="Putnam N.H."/>
            <person name="Srivastava M."/>
            <person name="Hellsten U."/>
            <person name="Dirks B."/>
            <person name="Chapman J."/>
            <person name="Salamov A."/>
            <person name="Terry A."/>
            <person name="Shapiro H."/>
            <person name="Lindquist E."/>
            <person name="Kapitonov V.V."/>
            <person name="Jurka J."/>
            <person name="Genikhovich G."/>
            <person name="Grigoriev I.V."/>
            <person name="Lucas S.M."/>
            <person name="Steele R.E."/>
            <person name="Finnerty J.R."/>
            <person name="Technau U."/>
            <person name="Martindale M.Q."/>
            <person name="Rokhsar D.S."/>
        </authorList>
    </citation>
    <scope>NUCLEOTIDE SEQUENCE [LARGE SCALE GENOMIC DNA]</scope>
    <source>
        <strain evidence="15">CH2 X CH6</strain>
    </source>
</reference>
<dbReference type="HOGENOM" id="CLU_928434_0_0_1"/>
<keyword evidence="4 12" id="KW-0812">Transmembrane</keyword>
<feature type="region of interest" description="Disordered" evidence="11">
    <location>
        <begin position="1"/>
        <end position="22"/>
    </location>
</feature>
<evidence type="ECO:0000256" key="1">
    <source>
        <dbReference type="ARBA" id="ARBA00004146"/>
    </source>
</evidence>
<evidence type="ECO:0000259" key="13">
    <source>
        <dbReference type="Pfam" id="PF01545"/>
    </source>
</evidence>
<feature type="transmembrane region" description="Helical" evidence="12">
    <location>
        <begin position="178"/>
        <end position="200"/>
    </location>
</feature>
<feature type="domain" description="Cation efflux protein transmembrane" evidence="13">
    <location>
        <begin position="81"/>
        <end position="257"/>
    </location>
</feature>
<feature type="transmembrane region" description="Helical" evidence="12">
    <location>
        <begin position="244"/>
        <end position="263"/>
    </location>
</feature>
<keyword evidence="9 12" id="KW-0472">Membrane</keyword>
<keyword evidence="7 12" id="KW-1133">Transmembrane helix</keyword>
<dbReference type="GO" id="GO:0031901">
    <property type="term" value="C:early endosome membrane"/>
    <property type="evidence" value="ECO:0007669"/>
    <property type="project" value="UniProtKB-SubCell"/>
</dbReference>
<feature type="transmembrane region" description="Helical" evidence="12">
    <location>
        <begin position="145"/>
        <end position="166"/>
    </location>
</feature>
<evidence type="ECO:0000256" key="8">
    <source>
        <dbReference type="ARBA" id="ARBA00023018"/>
    </source>
</evidence>
<evidence type="ECO:0000256" key="12">
    <source>
        <dbReference type="SAM" id="Phobius"/>
    </source>
</evidence>
<evidence type="ECO:0000256" key="4">
    <source>
        <dbReference type="ARBA" id="ARBA00022692"/>
    </source>
</evidence>
<keyword evidence="15" id="KW-1185">Reference proteome</keyword>
<gene>
    <name evidence="14" type="ORF">NEMVEDRAFT_v1g211579</name>
</gene>
<proteinExistence type="inferred from homology"/>
<evidence type="ECO:0000313" key="14">
    <source>
        <dbReference type="EMBL" id="EDO37455.1"/>
    </source>
</evidence>
<evidence type="ECO:0000313" key="15">
    <source>
        <dbReference type="Proteomes" id="UP000001593"/>
    </source>
</evidence>
<evidence type="ECO:0000256" key="11">
    <source>
        <dbReference type="SAM" id="MobiDB-lite"/>
    </source>
</evidence>
<evidence type="ECO:0000256" key="5">
    <source>
        <dbReference type="ARBA" id="ARBA00022753"/>
    </source>
</evidence>
<evidence type="ECO:0000256" key="10">
    <source>
        <dbReference type="ARBA" id="ARBA00023329"/>
    </source>
</evidence>
<dbReference type="Proteomes" id="UP000001593">
    <property type="component" value="Unassembled WGS sequence"/>
</dbReference>
<dbReference type="GO" id="GO:0016020">
    <property type="term" value="C:membrane"/>
    <property type="evidence" value="ECO:0000318"/>
    <property type="project" value="GO_Central"/>
</dbReference>
<dbReference type="PANTHER" id="PTHR31937:SF2">
    <property type="entry name" value="TRANSMEMBRANE PROTEIN 163"/>
    <property type="match status" value="1"/>
</dbReference>
<dbReference type="InterPro" id="IPR027469">
    <property type="entry name" value="Cation_efflux_TMD_sf"/>
</dbReference>
<dbReference type="GO" id="GO:0008324">
    <property type="term" value="F:monoatomic cation transmembrane transporter activity"/>
    <property type="evidence" value="ECO:0007669"/>
    <property type="project" value="InterPro"/>
</dbReference>
<feature type="transmembrane region" description="Helical" evidence="12">
    <location>
        <begin position="75"/>
        <end position="97"/>
    </location>
</feature>
<sequence length="281" mass="30747">MAHFQVSFAVPPGDKKSSRASSTSESCASFESSLMDAFKEGTQKVNNKDVVSFLDEDETERPFLSQKAREKWCRAAFTISILAIVISLLFSLSSFFVSGQTESSSVFASAFDSLLGTMSSVAVAWRFRDSKNGEIGHKRESIATLGIALSFITTGIATVATSVIHLTDSIHPRKPDEMLIVLTCSLVVFFVLAWVQNCIAKKVNSDSLRAAAVDYAMASAMAFGILISTYVYRENKPRLWWLDHSVALSLGAVSAAYGIYLVVQAEWCNSTILEEKSPLKH</sequence>
<dbReference type="EMBL" id="DS469646">
    <property type="protein sequence ID" value="EDO37455.1"/>
    <property type="molecule type" value="Genomic_DNA"/>
</dbReference>
<comment type="subcellular location">
    <subcellularLocation>
        <location evidence="2">Cytoplasmic vesicle</location>
        <location evidence="2">Secretory vesicle</location>
        <location evidence="2">Synaptic vesicle membrane</location>
        <topology evidence="2">Multi-pass membrane protein</topology>
    </subcellularLocation>
    <subcellularLocation>
        <location evidence="1">Early endosome membrane</location>
    </subcellularLocation>
</comment>
<dbReference type="OMA" id="YAMASAM"/>
<evidence type="ECO:0000256" key="6">
    <source>
        <dbReference type="ARBA" id="ARBA00022833"/>
    </source>
</evidence>
<dbReference type="InterPro" id="IPR026765">
    <property type="entry name" value="Tmem163"/>
</dbReference>
<comment type="similarity">
    <text evidence="3">Belongs to the TMEM163 family.</text>
</comment>
<protein>
    <recommendedName>
        <fullName evidence="13">Cation efflux protein transmembrane domain-containing protein</fullName>
    </recommendedName>
</protein>
<name>A7SFR6_NEMVE</name>
<evidence type="ECO:0000256" key="7">
    <source>
        <dbReference type="ARBA" id="ARBA00022989"/>
    </source>
</evidence>
<dbReference type="Pfam" id="PF01545">
    <property type="entry name" value="Cation_efflux"/>
    <property type="match status" value="1"/>
</dbReference>
<dbReference type="GO" id="GO:0030672">
    <property type="term" value="C:synaptic vesicle membrane"/>
    <property type="evidence" value="ECO:0007669"/>
    <property type="project" value="UniProtKB-SubCell"/>
</dbReference>
<dbReference type="AlphaFoldDB" id="A7SFR6"/>
<keyword evidence="10" id="KW-0968">Cytoplasmic vesicle</keyword>
<evidence type="ECO:0000256" key="2">
    <source>
        <dbReference type="ARBA" id="ARBA00004644"/>
    </source>
</evidence>
<keyword evidence="8" id="KW-0770">Synapse</keyword>
<keyword evidence="5" id="KW-0967">Endosome</keyword>
<dbReference type="InterPro" id="IPR058533">
    <property type="entry name" value="Cation_efflux_TM"/>
</dbReference>
<keyword evidence="6" id="KW-0862">Zinc</keyword>